<protein>
    <submittedName>
        <fullName evidence="3">Terminase large subunit</fullName>
    </submittedName>
</protein>
<proteinExistence type="predicted"/>
<gene>
    <name evidence="3" type="ORF">RA178_06250</name>
</gene>
<dbReference type="GeneID" id="301338768"/>
<evidence type="ECO:0000259" key="2">
    <source>
        <dbReference type="Pfam" id="PF20441"/>
    </source>
</evidence>
<dbReference type="EMBL" id="CP132914">
    <property type="protein sequence ID" value="WMB74213.1"/>
    <property type="molecule type" value="Genomic_DNA"/>
</dbReference>
<dbReference type="PANTHER" id="PTHR41287">
    <property type="match status" value="1"/>
</dbReference>
<dbReference type="PANTHER" id="PTHR41287:SF1">
    <property type="entry name" value="PROTEIN YMFN"/>
    <property type="match status" value="1"/>
</dbReference>
<sequence length="605" mass="67473">MNTPYQWRYYDLTGIDLEQYNYRKHSPDLEDDHGFSIQGEYCQRVESAYQYAYDVLAGNIPASSDLIGAVERFIFDLNREDLEMDEDEVALVVLIANSLRHPKGAIAGTQYFLLPWNIFFFANVFGFFYSDKARETLRGDRRFIKSCTFVARGNSKTCLAAVMSIANMLTNDNGSPVGVCAASVAKQAKLAFDDIARMIKSASPTIRKRFEVLRNEIRCPNGGSIIVASRESESLDGIRGSGLQLCDEIHAHPSSAVVDVLSTGMQSSKNPQMLLISTAGVNTQGYGKEMFDYASEVSRNIINNDRFFSLVYAVDKEDYDNWEDESVFAKANPSLHHAVSLEGLKAACEEAKRNAKARANFLTKHLNIWVDFDEDNLVDYSDLVSCKENTLNIEDFKGKNCYLGLDLAGVSDLSSLVYLFPTDDGGVTVFQKSYLPESVLQGLKPAMVDRYYEAHKKGELIFTPSEITDTQYIQNDIVNADKDFNVLGLSIDAAAGGTKFSWDLQESEGIEAVAIKQGFGLSESAILFQTLVKSKKLKYNSDLFEWCVTNALVQTGSQGDVRIIRSKSDHSKKIDIAIATVIGLSQTILKESKESVYEHRDFRTL</sequence>
<dbReference type="Pfam" id="PF20441">
    <property type="entry name" value="TerL_nuclease"/>
    <property type="match status" value="1"/>
</dbReference>
<dbReference type="Proteomes" id="UP001236800">
    <property type="component" value="Chromosome"/>
</dbReference>
<evidence type="ECO:0000259" key="1">
    <source>
        <dbReference type="Pfam" id="PF03354"/>
    </source>
</evidence>
<dbReference type="InterPro" id="IPR005021">
    <property type="entry name" value="Terminase_largesu-like"/>
</dbReference>
<feature type="domain" description="Terminase large subunit-like endonuclease" evidence="2">
    <location>
        <begin position="302"/>
        <end position="585"/>
    </location>
</feature>
<dbReference type="KEGG" id="sog:RA178_06250"/>
<evidence type="ECO:0000313" key="3">
    <source>
        <dbReference type="EMBL" id="WMB74213.1"/>
    </source>
</evidence>
<dbReference type="InterPro" id="IPR027417">
    <property type="entry name" value="P-loop_NTPase"/>
</dbReference>
<dbReference type="InterPro" id="IPR046461">
    <property type="entry name" value="TerL_ATPase"/>
</dbReference>
<dbReference type="Pfam" id="PF03354">
    <property type="entry name" value="TerL_ATPase"/>
    <property type="match status" value="1"/>
</dbReference>
<name>A0AA50Q7L4_9GAMM</name>
<reference evidence="3" key="1">
    <citation type="submission" date="2023-08" db="EMBL/GenBank/DDBJ databases">
        <title>Complete genome sequence of Shewanella oncorhynchi Z-P2, a siderophore putrebactin-producing bacterium.</title>
        <authorList>
            <person name="Zhang Y."/>
        </authorList>
    </citation>
    <scope>NUCLEOTIDE SEQUENCE</scope>
    <source>
        <strain evidence="3">Z-P2</strain>
    </source>
</reference>
<dbReference type="Gene3D" id="3.40.50.300">
    <property type="entry name" value="P-loop containing nucleotide triphosphate hydrolases"/>
    <property type="match status" value="1"/>
</dbReference>
<feature type="domain" description="Terminase large subunit-like ATPase" evidence="1">
    <location>
        <begin position="116"/>
        <end position="295"/>
    </location>
</feature>
<dbReference type="RefSeq" id="WP_306684949.1">
    <property type="nucleotide sequence ID" value="NZ_CP132914.1"/>
</dbReference>
<dbReference type="GO" id="GO:0004519">
    <property type="term" value="F:endonuclease activity"/>
    <property type="evidence" value="ECO:0007669"/>
    <property type="project" value="InterPro"/>
</dbReference>
<dbReference type="AlphaFoldDB" id="A0AA50Q7L4"/>
<organism evidence="3">
    <name type="scientific">Shewanella oncorhynchi</name>
    <dbReference type="NCBI Taxonomy" id="2726434"/>
    <lineage>
        <taxon>Bacteria</taxon>
        <taxon>Pseudomonadati</taxon>
        <taxon>Pseudomonadota</taxon>
        <taxon>Gammaproteobacteria</taxon>
        <taxon>Alteromonadales</taxon>
        <taxon>Shewanellaceae</taxon>
        <taxon>Shewanella</taxon>
    </lineage>
</organism>
<dbReference type="InterPro" id="IPR046462">
    <property type="entry name" value="TerL_nuclease"/>
</dbReference>
<accession>A0AA50Q7L4</accession>